<dbReference type="PANTHER" id="PTHR45266:SF3">
    <property type="entry name" value="OXALOACETATE DECARBOXYLASE ALPHA CHAIN"/>
    <property type="match status" value="1"/>
</dbReference>
<keyword evidence="1" id="KW-0092">Biotin</keyword>
<dbReference type="FunFam" id="2.40.50.100:FF:000003">
    <property type="entry name" value="Acetyl-CoA carboxylase biotin carboxyl carrier protein"/>
    <property type="match status" value="1"/>
</dbReference>
<dbReference type="PROSITE" id="PS50968">
    <property type="entry name" value="BIOTINYL_LIPOYL"/>
    <property type="match status" value="1"/>
</dbReference>
<dbReference type="InterPro" id="IPR001882">
    <property type="entry name" value="Biotin_BS"/>
</dbReference>
<dbReference type="EMBL" id="SPQQ01000002">
    <property type="protein sequence ID" value="TGE38798.1"/>
    <property type="molecule type" value="Genomic_DNA"/>
</dbReference>
<comment type="caution">
    <text evidence="3">The sequence shown here is derived from an EMBL/GenBank/DDBJ whole genome shotgun (WGS) entry which is preliminary data.</text>
</comment>
<name>A0A4Z0R7K5_9FIRM</name>
<dbReference type="RefSeq" id="WP_135545294.1">
    <property type="nucleotide sequence ID" value="NZ_SPQQ01000002.1"/>
</dbReference>
<evidence type="ECO:0000259" key="2">
    <source>
        <dbReference type="PROSITE" id="PS50968"/>
    </source>
</evidence>
<feature type="domain" description="Lipoyl-binding" evidence="2">
    <location>
        <begin position="46"/>
        <end position="121"/>
    </location>
</feature>
<dbReference type="InterPro" id="IPR011053">
    <property type="entry name" value="Single_hybrid_motif"/>
</dbReference>
<evidence type="ECO:0000313" key="4">
    <source>
        <dbReference type="Proteomes" id="UP000298460"/>
    </source>
</evidence>
<dbReference type="Proteomes" id="UP000298460">
    <property type="component" value="Unassembled WGS sequence"/>
</dbReference>
<accession>A0A4Z0R7K5</accession>
<dbReference type="SUPFAM" id="SSF51230">
    <property type="entry name" value="Single hybrid motif"/>
    <property type="match status" value="1"/>
</dbReference>
<dbReference type="Pfam" id="PF00364">
    <property type="entry name" value="Biotin_lipoyl"/>
    <property type="match status" value="1"/>
</dbReference>
<dbReference type="Gene3D" id="2.40.50.100">
    <property type="match status" value="1"/>
</dbReference>
<evidence type="ECO:0000256" key="1">
    <source>
        <dbReference type="ARBA" id="ARBA00023267"/>
    </source>
</evidence>
<sequence length="121" mass="13041">MKYNVTVNGKKFEVEVEKVTESKDRAKSPTKYAAVAPVEPAKTSYSAASSDEETVNSPMPGTITSIKVTEGQKVQKGQVLFILEAMKMENEIIAPRDAVVSKIVVTSGKPVKTGDALILLK</sequence>
<dbReference type="AlphaFoldDB" id="A0A4Z0R7K5"/>
<dbReference type="PANTHER" id="PTHR45266">
    <property type="entry name" value="OXALOACETATE DECARBOXYLASE ALPHA CHAIN"/>
    <property type="match status" value="1"/>
</dbReference>
<organism evidence="3 4">
    <name type="scientific">Desulfosporosinus fructosivorans</name>
    <dbReference type="NCBI Taxonomy" id="2018669"/>
    <lineage>
        <taxon>Bacteria</taxon>
        <taxon>Bacillati</taxon>
        <taxon>Bacillota</taxon>
        <taxon>Clostridia</taxon>
        <taxon>Eubacteriales</taxon>
        <taxon>Desulfitobacteriaceae</taxon>
        <taxon>Desulfosporosinus</taxon>
    </lineage>
</organism>
<gene>
    <name evidence="3" type="ORF">E4K67_04785</name>
</gene>
<protein>
    <submittedName>
        <fullName evidence="3">Biotin/lipoyl-binding protein</fullName>
    </submittedName>
</protein>
<evidence type="ECO:0000313" key="3">
    <source>
        <dbReference type="EMBL" id="TGE38798.1"/>
    </source>
</evidence>
<dbReference type="PROSITE" id="PS00188">
    <property type="entry name" value="BIOTIN"/>
    <property type="match status" value="1"/>
</dbReference>
<keyword evidence="4" id="KW-1185">Reference proteome</keyword>
<dbReference type="CDD" id="cd06850">
    <property type="entry name" value="biotinyl_domain"/>
    <property type="match status" value="1"/>
</dbReference>
<proteinExistence type="predicted"/>
<dbReference type="InterPro" id="IPR050709">
    <property type="entry name" value="Biotin_Carboxyl_Carrier/Decarb"/>
</dbReference>
<dbReference type="InterPro" id="IPR000089">
    <property type="entry name" value="Biotin_lipoyl"/>
</dbReference>
<dbReference type="OrthoDB" id="9812676at2"/>
<reference evidence="3 4" key="1">
    <citation type="submission" date="2019-03" db="EMBL/GenBank/DDBJ databases">
        <title>Draft Genome Sequence of Desulfosporosinus fructosivorans Strain 63.6F, Isolated from Marine Sediment in the Baltic Sea.</title>
        <authorList>
            <person name="Hausmann B."/>
            <person name="Vandieken V."/>
            <person name="Pjevac P."/>
            <person name="Schreck K."/>
            <person name="Herbold C.W."/>
            <person name="Loy A."/>
        </authorList>
    </citation>
    <scope>NUCLEOTIDE SEQUENCE [LARGE SCALE GENOMIC DNA]</scope>
    <source>
        <strain evidence="3 4">63.6F</strain>
    </source>
</reference>